<gene>
    <name evidence="1" type="ORF">MM171B01176_0016</name>
</gene>
<name>A0A6M3M3Z0_9ZZZZ</name>
<reference evidence="1" key="1">
    <citation type="submission" date="2020-03" db="EMBL/GenBank/DDBJ databases">
        <title>The deep terrestrial virosphere.</title>
        <authorList>
            <person name="Holmfeldt K."/>
            <person name="Nilsson E."/>
            <person name="Simone D."/>
            <person name="Lopez-Fernandez M."/>
            <person name="Wu X."/>
            <person name="de Brujin I."/>
            <person name="Lundin D."/>
            <person name="Andersson A."/>
            <person name="Bertilsson S."/>
            <person name="Dopson M."/>
        </authorList>
    </citation>
    <scope>NUCLEOTIDE SEQUENCE</scope>
    <source>
        <strain evidence="1">MM171B01176</strain>
    </source>
</reference>
<proteinExistence type="predicted"/>
<dbReference type="AlphaFoldDB" id="A0A6M3M3Z0"/>
<organism evidence="1">
    <name type="scientific">viral metagenome</name>
    <dbReference type="NCBI Taxonomy" id="1070528"/>
    <lineage>
        <taxon>unclassified sequences</taxon>
        <taxon>metagenomes</taxon>
        <taxon>organismal metagenomes</taxon>
    </lineage>
</organism>
<accession>A0A6M3M3Z0</accession>
<evidence type="ECO:0000313" key="1">
    <source>
        <dbReference type="EMBL" id="QJB02561.1"/>
    </source>
</evidence>
<sequence>MGIRQRGYWLRQAGALRRQFIADVSYSVRIGMADSKDYQKAMDDLELTDKKDDLKTNMWDILSLLGGGKAINRSGV</sequence>
<dbReference type="EMBL" id="MT143792">
    <property type="protein sequence ID" value="QJB02561.1"/>
    <property type="molecule type" value="Genomic_DNA"/>
</dbReference>
<protein>
    <submittedName>
        <fullName evidence="1">Uncharacterized protein</fullName>
    </submittedName>
</protein>